<sequence length="95" mass="10707">MKTQASAIKNWIPDKHGYIFTFAKNREAIGVKVDLAHGTIREDEDDRLREISDHIIQKGLPPLKIGPGELKAISHEDYLSDKYTHPADALTEKAK</sequence>
<name>A0A975GLQ0_9BACT</name>
<dbReference type="AlphaFoldDB" id="A0A975GLQ0"/>
<dbReference type="KEGG" id="dmm:dnm_018450"/>
<accession>A0A975GLQ0</accession>
<protein>
    <submittedName>
        <fullName evidence="1">Uncharacterized protein</fullName>
    </submittedName>
</protein>
<evidence type="ECO:0000313" key="1">
    <source>
        <dbReference type="EMBL" id="QTA85830.1"/>
    </source>
</evidence>
<proteinExistence type="predicted"/>
<organism evidence="1 2">
    <name type="scientific">Desulfonema magnum</name>
    <dbReference type="NCBI Taxonomy" id="45655"/>
    <lineage>
        <taxon>Bacteria</taxon>
        <taxon>Pseudomonadati</taxon>
        <taxon>Thermodesulfobacteriota</taxon>
        <taxon>Desulfobacteria</taxon>
        <taxon>Desulfobacterales</taxon>
        <taxon>Desulfococcaceae</taxon>
        <taxon>Desulfonema</taxon>
    </lineage>
</organism>
<reference evidence="1" key="1">
    <citation type="journal article" date="2021" name="Microb. Physiol.">
        <title>Proteogenomic Insights into the Physiology of Marine, Sulfate-Reducing, Filamentous Desulfonema limicola and Desulfonema magnum.</title>
        <authorList>
            <person name="Schnaars V."/>
            <person name="Wohlbrand L."/>
            <person name="Scheve S."/>
            <person name="Hinrichs C."/>
            <person name="Reinhardt R."/>
            <person name="Rabus R."/>
        </authorList>
    </citation>
    <scope>NUCLEOTIDE SEQUENCE</scope>
    <source>
        <strain evidence="1">4be13</strain>
    </source>
</reference>
<evidence type="ECO:0000313" key="2">
    <source>
        <dbReference type="Proteomes" id="UP000663722"/>
    </source>
</evidence>
<dbReference type="EMBL" id="CP061800">
    <property type="protein sequence ID" value="QTA85830.1"/>
    <property type="molecule type" value="Genomic_DNA"/>
</dbReference>
<dbReference type="Proteomes" id="UP000663722">
    <property type="component" value="Chromosome"/>
</dbReference>
<keyword evidence="2" id="KW-1185">Reference proteome</keyword>
<gene>
    <name evidence="1" type="ORF">dnm_018450</name>
</gene>
<dbReference type="RefSeq" id="WP_207681726.1">
    <property type="nucleotide sequence ID" value="NZ_CP061800.1"/>
</dbReference>